<dbReference type="InterPro" id="IPR038731">
    <property type="entry name" value="RgtA/B/C-like"/>
</dbReference>
<evidence type="ECO:0000256" key="6">
    <source>
        <dbReference type="ARBA" id="ARBA00022989"/>
    </source>
</evidence>
<dbReference type="KEGG" id="pseg:D3H65_22885"/>
<comment type="subcellular location">
    <subcellularLocation>
        <location evidence="1">Cell membrane</location>
        <topology evidence="1">Multi-pass membrane protein</topology>
    </subcellularLocation>
</comment>
<evidence type="ECO:0000313" key="11">
    <source>
        <dbReference type="Proteomes" id="UP000263900"/>
    </source>
</evidence>
<evidence type="ECO:0000313" key="10">
    <source>
        <dbReference type="EMBL" id="AXY76665.1"/>
    </source>
</evidence>
<keyword evidence="2" id="KW-1003">Cell membrane</keyword>
<evidence type="ECO:0000256" key="7">
    <source>
        <dbReference type="ARBA" id="ARBA00023136"/>
    </source>
</evidence>
<dbReference type="InterPro" id="IPR050297">
    <property type="entry name" value="LipidA_mod_glycosyltrf_83"/>
</dbReference>
<dbReference type="OrthoDB" id="9813729at2"/>
<keyword evidence="3" id="KW-0328">Glycosyltransferase</keyword>
<evidence type="ECO:0000256" key="3">
    <source>
        <dbReference type="ARBA" id="ARBA00022676"/>
    </source>
</evidence>
<dbReference type="GO" id="GO:0005886">
    <property type="term" value="C:plasma membrane"/>
    <property type="evidence" value="ECO:0007669"/>
    <property type="project" value="UniProtKB-SubCell"/>
</dbReference>
<dbReference type="Pfam" id="PF13231">
    <property type="entry name" value="PMT_2"/>
    <property type="match status" value="1"/>
</dbReference>
<keyword evidence="6 8" id="KW-1133">Transmembrane helix</keyword>
<gene>
    <name evidence="10" type="ORF">D3H65_22885</name>
</gene>
<feature type="transmembrane region" description="Helical" evidence="8">
    <location>
        <begin position="313"/>
        <end position="332"/>
    </location>
</feature>
<reference evidence="10 11" key="1">
    <citation type="submission" date="2018-09" db="EMBL/GenBank/DDBJ databases">
        <title>Genome sequencing of strain 6GH32-13.</title>
        <authorList>
            <person name="Weon H.-Y."/>
            <person name="Heo J."/>
            <person name="Kwon S.-W."/>
        </authorList>
    </citation>
    <scope>NUCLEOTIDE SEQUENCE [LARGE SCALE GENOMIC DNA]</scope>
    <source>
        <strain evidence="10 11">5GH32-13</strain>
    </source>
</reference>
<organism evidence="10 11">
    <name type="scientific">Paraflavitalea soli</name>
    <dbReference type="NCBI Taxonomy" id="2315862"/>
    <lineage>
        <taxon>Bacteria</taxon>
        <taxon>Pseudomonadati</taxon>
        <taxon>Bacteroidota</taxon>
        <taxon>Chitinophagia</taxon>
        <taxon>Chitinophagales</taxon>
        <taxon>Chitinophagaceae</taxon>
        <taxon>Paraflavitalea</taxon>
    </lineage>
</organism>
<evidence type="ECO:0000256" key="2">
    <source>
        <dbReference type="ARBA" id="ARBA00022475"/>
    </source>
</evidence>
<keyword evidence="5 8" id="KW-0812">Transmembrane</keyword>
<sequence length="559" mass="64428">MLGMLSFIKRNHQPLFYIAWCVVNLIQAGYTELFDDEAYYWVYAQFPDWGYFDHPPMIALLIKAGYAIFPNELGVRFFIVLLNTATIFITQQLLGKRDDYLFYAIAGSIAIVQIGGIIAVPDIPLLFFVALFFWFYQQFVTHMTIGRSVLLGLSIALMLYSKYHGILIVIATLASNPKLFARYQTYIVTLVALVAFAPHLYWQYTHGFPSVKYHLFERSTSYYDTRYTIEYLVGQLALAGPLMGWLLLKAAFDHKPVQELERALKYSLIGFYSFFLLSSFRGRVEANWTVPAFIALIVLSHQYLSRQASWRSWLYKSIPISLIFILLVRVYMLPVIPRAKWFPKDEFHENKTWVSAVQNRAQGLPVVFIGSYQKASKYWFYSQTSSLSMNDIEYRRNNYNFWPLEDSLLGKKVMVVGIYDSVTQIDPIKELGNKASHVYAPYYSFSRINIRYEGKPLLKNKQFTINGTIETPVGYLPFLQQAPFDTASIQLAFENEQEKILAFPTGLTVRQIKEACQPFHLQVPVHLPPGRYTFRFAISTCIPKSRSMNSAGSSLLVEE</sequence>
<evidence type="ECO:0000259" key="9">
    <source>
        <dbReference type="Pfam" id="PF13231"/>
    </source>
</evidence>
<dbReference type="GO" id="GO:0016763">
    <property type="term" value="F:pentosyltransferase activity"/>
    <property type="evidence" value="ECO:0007669"/>
    <property type="project" value="TreeGrafter"/>
</dbReference>
<dbReference type="EMBL" id="CP032157">
    <property type="protein sequence ID" value="AXY76665.1"/>
    <property type="molecule type" value="Genomic_DNA"/>
</dbReference>
<keyword evidence="7 8" id="KW-0472">Membrane</keyword>
<dbReference type="PANTHER" id="PTHR33908">
    <property type="entry name" value="MANNOSYLTRANSFERASE YKCB-RELATED"/>
    <property type="match status" value="1"/>
</dbReference>
<dbReference type="Proteomes" id="UP000263900">
    <property type="component" value="Chromosome"/>
</dbReference>
<feature type="transmembrane region" description="Helical" evidence="8">
    <location>
        <begin position="263"/>
        <end position="280"/>
    </location>
</feature>
<dbReference type="GO" id="GO:0009103">
    <property type="term" value="P:lipopolysaccharide biosynthetic process"/>
    <property type="evidence" value="ECO:0007669"/>
    <property type="project" value="UniProtKB-ARBA"/>
</dbReference>
<accession>A0A3B7MY66</accession>
<keyword evidence="4" id="KW-0808">Transferase</keyword>
<name>A0A3B7MY66_9BACT</name>
<evidence type="ECO:0000256" key="1">
    <source>
        <dbReference type="ARBA" id="ARBA00004651"/>
    </source>
</evidence>
<feature type="transmembrane region" description="Helical" evidence="8">
    <location>
        <begin position="73"/>
        <end position="94"/>
    </location>
</feature>
<proteinExistence type="predicted"/>
<feature type="transmembrane region" description="Helical" evidence="8">
    <location>
        <begin position="231"/>
        <end position="251"/>
    </location>
</feature>
<dbReference type="AlphaFoldDB" id="A0A3B7MY66"/>
<feature type="transmembrane region" description="Helical" evidence="8">
    <location>
        <begin position="100"/>
        <end position="120"/>
    </location>
</feature>
<protein>
    <recommendedName>
        <fullName evidence="9">Glycosyltransferase RgtA/B/C/D-like domain-containing protein</fullName>
    </recommendedName>
</protein>
<evidence type="ECO:0000256" key="4">
    <source>
        <dbReference type="ARBA" id="ARBA00022679"/>
    </source>
</evidence>
<keyword evidence="11" id="KW-1185">Reference proteome</keyword>
<dbReference type="PANTHER" id="PTHR33908:SF11">
    <property type="entry name" value="MEMBRANE PROTEIN"/>
    <property type="match status" value="1"/>
</dbReference>
<feature type="transmembrane region" description="Helical" evidence="8">
    <location>
        <begin position="186"/>
        <end position="204"/>
    </location>
</feature>
<evidence type="ECO:0000256" key="8">
    <source>
        <dbReference type="SAM" id="Phobius"/>
    </source>
</evidence>
<evidence type="ECO:0000256" key="5">
    <source>
        <dbReference type="ARBA" id="ARBA00022692"/>
    </source>
</evidence>
<feature type="domain" description="Glycosyltransferase RgtA/B/C/D-like" evidence="9">
    <location>
        <begin position="53"/>
        <end position="202"/>
    </location>
</feature>
<feature type="transmembrane region" description="Helical" evidence="8">
    <location>
        <begin position="151"/>
        <end position="174"/>
    </location>
</feature>